<dbReference type="PANTHER" id="PTHR30143:SF0">
    <property type="entry name" value="2-KETO-4-PENTENOATE HYDRATASE"/>
    <property type="match status" value="1"/>
</dbReference>
<keyword evidence="1" id="KW-0456">Lyase</keyword>
<dbReference type="SUPFAM" id="SSF56529">
    <property type="entry name" value="FAH"/>
    <property type="match status" value="1"/>
</dbReference>
<dbReference type="InterPro" id="IPR011234">
    <property type="entry name" value="Fumarylacetoacetase-like_C"/>
</dbReference>
<dbReference type="InterPro" id="IPR050772">
    <property type="entry name" value="Hydratase-Decarb/MhpD_sf"/>
</dbReference>
<evidence type="ECO:0000256" key="1">
    <source>
        <dbReference type="ARBA" id="ARBA00023239"/>
    </source>
</evidence>
<organism evidence="3 4">
    <name type="scientific">Acetobacter garciniae</name>
    <dbReference type="NCBI Taxonomy" id="2817435"/>
    <lineage>
        <taxon>Bacteria</taxon>
        <taxon>Pseudomonadati</taxon>
        <taxon>Pseudomonadota</taxon>
        <taxon>Alphaproteobacteria</taxon>
        <taxon>Acetobacterales</taxon>
        <taxon>Acetobacteraceae</taxon>
        <taxon>Acetobacter</taxon>
    </lineage>
</organism>
<evidence type="ECO:0000259" key="2">
    <source>
        <dbReference type="Pfam" id="PF01557"/>
    </source>
</evidence>
<dbReference type="Gene3D" id="3.90.850.10">
    <property type="entry name" value="Fumarylacetoacetase-like, C-terminal domain"/>
    <property type="match status" value="1"/>
</dbReference>
<dbReference type="AlphaFoldDB" id="A0A939HMW1"/>
<sequence>MTHTRYSGYARALDTAARTATPIAQLTLTEPGLDRAGALEIQRLLMEERYMRGERRIGLKLGLTSVAKMRQVGVNEVIWGRLTDAMLFHDAAELAFSAYIHPRAEPEIAFILKRSLPADASLSETALAIEAVLPAIEIIDSRYENFVFSEADVIADNCSAAAVVLGNPVAPRDVGNLGMVMRLDGRVAQLGSSAAILGHPLRALLRAARLAADAGEPLQPGDIVLAGAAMAAEPLRPGAYVSVEVQDLGRVGFTVSGETP</sequence>
<dbReference type="GO" id="GO:0016787">
    <property type="term" value="F:hydrolase activity"/>
    <property type="evidence" value="ECO:0007669"/>
    <property type="project" value="UniProtKB-KW"/>
</dbReference>
<feature type="domain" description="Fumarylacetoacetase-like C-terminal" evidence="2">
    <location>
        <begin position="101"/>
        <end position="255"/>
    </location>
</feature>
<dbReference type="GO" id="GO:0005737">
    <property type="term" value="C:cytoplasm"/>
    <property type="evidence" value="ECO:0007669"/>
    <property type="project" value="TreeGrafter"/>
</dbReference>
<accession>A0A939HMW1</accession>
<evidence type="ECO:0000313" key="3">
    <source>
        <dbReference type="EMBL" id="MBO1326582.1"/>
    </source>
</evidence>
<dbReference type="InterPro" id="IPR036663">
    <property type="entry name" value="Fumarylacetoacetase_C_sf"/>
</dbReference>
<keyword evidence="3" id="KW-0378">Hydrolase</keyword>
<evidence type="ECO:0000313" key="4">
    <source>
        <dbReference type="Proteomes" id="UP000664073"/>
    </source>
</evidence>
<protein>
    <submittedName>
        <fullName evidence="3">Fumarylacetoacetate hydrolase family protein</fullName>
    </submittedName>
</protein>
<comment type="caution">
    <text evidence="3">The sequence shown here is derived from an EMBL/GenBank/DDBJ whole genome shotgun (WGS) entry which is preliminary data.</text>
</comment>
<dbReference type="RefSeq" id="WP_207847355.1">
    <property type="nucleotide sequence ID" value="NZ_JAFVMH010000012.1"/>
</dbReference>
<dbReference type="EMBL" id="JAFVMH010000012">
    <property type="protein sequence ID" value="MBO1326582.1"/>
    <property type="molecule type" value="Genomic_DNA"/>
</dbReference>
<dbReference type="Pfam" id="PF01557">
    <property type="entry name" value="FAA_hydrolase"/>
    <property type="match status" value="1"/>
</dbReference>
<name>A0A939HMW1_9PROT</name>
<dbReference type="Proteomes" id="UP000664073">
    <property type="component" value="Unassembled WGS sequence"/>
</dbReference>
<proteinExistence type="predicted"/>
<reference evidence="3" key="1">
    <citation type="submission" date="2021-03" db="EMBL/GenBank/DDBJ databases">
        <title>The complete genome sequence of Acetobacter sp. TBRC 12339.</title>
        <authorList>
            <person name="Charoenyingcharoen P."/>
            <person name="Yukphan P."/>
        </authorList>
    </citation>
    <scope>NUCLEOTIDE SEQUENCE</scope>
    <source>
        <strain evidence="3">TBRC 12339</strain>
    </source>
</reference>
<dbReference type="PANTHER" id="PTHR30143">
    <property type="entry name" value="ACID HYDRATASE"/>
    <property type="match status" value="1"/>
</dbReference>
<keyword evidence="4" id="KW-1185">Reference proteome</keyword>
<dbReference type="GO" id="GO:0008684">
    <property type="term" value="F:2-oxopent-4-enoate hydratase activity"/>
    <property type="evidence" value="ECO:0007669"/>
    <property type="project" value="TreeGrafter"/>
</dbReference>
<gene>
    <name evidence="3" type="ORF">J2D77_15640</name>
</gene>